<evidence type="ECO:0000256" key="4">
    <source>
        <dbReference type="ARBA" id="ARBA00022989"/>
    </source>
</evidence>
<dbReference type="Proteomes" id="UP000700596">
    <property type="component" value="Unassembled WGS sequence"/>
</dbReference>
<feature type="transmembrane region" description="Helical" evidence="6">
    <location>
        <begin position="448"/>
        <end position="468"/>
    </location>
</feature>
<name>A0A9P9J308_9PLEO</name>
<dbReference type="PANTHER" id="PTHR23504:SF2">
    <property type="entry name" value="TRANSPORTER, PUTATIVE (AFU_ORTHOLOGUE AFUA_8G04150)-RELATED"/>
    <property type="match status" value="1"/>
</dbReference>
<dbReference type="Pfam" id="PF07690">
    <property type="entry name" value="MFS_1"/>
    <property type="match status" value="1"/>
</dbReference>
<dbReference type="PROSITE" id="PS50850">
    <property type="entry name" value="MFS"/>
    <property type="match status" value="1"/>
</dbReference>
<organism evidence="8 9">
    <name type="scientific">Dendryphion nanum</name>
    <dbReference type="NCBI Taxonomy" id="256645"/>
    <lineage>
        <taxon>Eukaryota</taxon>
        <taxon>Fungi</taxon>
        <taxon>Dikarya</taxon>
        <taxon>Ascomycota</taxon>
        <taxon>Pezizomycotina</taxon>
        <taxon>Dothideomycetes</taxon>
        <taxon>Pleosporomycetidae</taxon>
        <taxon>Pleosporales</taxon>
        <taxon>Torulaceae</taxon>
        <taxon>Dendryphion</taxon>
    </lineage>
</organism>
<keyword evidence="4 6" id="KW-1133">Transmembrane helix</keyword>
<dbReference type="CDD" id="cd17330">
    <property type="entry name" value="MFS_SLC46_TetA_like"/>
    <property type="match status" value="1"/>
</dbReference>
<comment type="caution">
    <text evidence="8">The sequence shown here is derived from an EMBL/GenBank/DDBJ whole genome shotgun (WGS) entry which is preliminary data.</text>
</comment>
<dbReference type="PANTHER" id="PTHR23504">
    <property type="entry name" value="MAJOR FACILITATOR SUPERFAMILY DOMAIN-CONTAINING PROTEIN 10"/>
    <property type="match status" value="1"/>
</dbReference>
<evidence type="ECO:0000256" key="2">
    <source>
        <dbReference type="ARBA" id="ARBA00022448"/>
    </source>
</evidence>
<sequence>MFLTKTRTPRDHSKFPAAQLFLLALVRVAEPIALTSIFPYAWKLVQRYNVSTDANAPFFAGILISAFSLAEACTGMYWGGLSDRVGRKPILLLGCFGTISSLLVVGFSSNFWVALGGRILGGLLNGNIGVIQTMVGELVTRPEHEPKAYAVMPFVWSIGTIIGPSIGGCFAKPAETFPSFFSSSGLFAKFPYLLPNLICALLLVFAVFAGYFLLEETHPDKQPWTAQQQDLPPTVETPLFPAQGATANAPVSLVSESYGTFDQVEIDRDELWHVKANGEWIETSSMQEKVITKPVIMFVAALGIFTYHSMTYDHLLPIFLQDKRANDVSAFNLPSSSFGGGLGLSIQDVGIIMSFNGIIQLIVQGVVFPLMASWFGIWRLLIICTIGHPLAYFIVPYLPLLPESWLYSGIYTCLSIRSLFSILAYPLLLIMIKEAAPSPGCLGKINGLAAATGAACRTMASPVAGLLYGLSIEYHFTPLAWWASALVALVGVLQIPLLSREATNCHARITAPRVMPSCLQRESVPRNDVVHIIIEDADETDDHVETV</sequence>
<proteinExistence type="predicted"/>
<feature type="transmembrane region" description="Helical" evidence="6">
    <location>
        <begin position="480"/>
        <end position="498"/>
    </location>
</feature>
<dbReference type="Gene3D" id="1.20.1250.20">
    <property type="entry name" value="MFS general substrate transporter like domains"/>
    <property type="match status" value="1"/>
</dbReference>
<feature type="transmembrane region" description="Helical" evidence="6">
    <location>
        <begin position="55"/>
        <end position="78"/>
    </location>
</feature>
<gene>
    <name evidence="8" type="ORF">B0J11DRAFT_516849</name>
</gene>
<keyword evidence="5 6" id="KW-0472">Membrane</keyword>
<dbReference type="EMBL" id="JAGMWT010000001">
    <property type="protein sequence ID" value="KAH7139459.1"/>
    <property type="molecule type" value="Genomic_DNA"/>
</dbReference>
<evidence type="ECO:0000313" key="9">
    <source>
        <dbReference type="Proteomes" id="UP000700596"/>
    </source>
</evidence>
<evidence type="ECO:0000256" key="6">
    <source>
        <dbReference type="SAM" id="Phobius"/>
    </source>
</evidence>
<protein>
    <submittedName>
        <fullName evidence="8">Major facilitator superfamily domain-containing protein</fullName>
    </submittedName>
</protein>
<dbReference type="InterPro" id="IPR020846">
    <property type="entry name" value="MFS_dom"/>
</dbReference>
<dbReference type="OrthoDB" id="10262656at2759"/>
<accession>A0A9P9J308</accession>
<evidence type="ECO:0000259" key="7">
    <source>
        <dbReference type="PROSITE" id="PS50850"/>
    </source>
</evidence>
<evidence type="ECO:0000256" key="3">
    <source>
        <dbReference type="ARBA" id="ARBA00022692"/>
    </source>
</evidence>
<feature type="transmembrane region" description="Helical" evidence="6">
    <location>
        <begin position="377"/>
        <end position="399"/>
    </location>
</feature>
<keyword evidence="2" id="KW-0813">Transport</keyword>
<evidence type="ECO:0000313" key="8">
    <source>
        <dbReference type="EMBL" id="KAH7139459.1"/>
    </source>
</evidence>
<dbReference type="InterPro" id="IPR011701">
    <property type="entry name" value="MFS"/>
</dbReference>
<keyword evidence="9" id="KW-1185">Reference proteome</keyword>
<reference evidence="8" key="1">
    <citation type="journal article" date="2021" name="Nat. Commun.">
        <title>Genetic determinants of endophytism in the Arabidopsis root mycobiome.</title>
        <authorList>
            <person name="Mesny F."/>
            <person name="Miyauchi S."/>
            <person name="Thiergart T."/>
            <person name="Pickel B."/>
            <person name="Atanasova L."/>
            <person name="Karlsson M."/>
            <person name="Huettel B."/>
            <person name="Barry K.W."/>
            <person name="Haridas S."/>
            <person name="Chen C."/>
            <person name="Bauer D."/>
            <person name="Andreopoulos W."/>
            <person name="Pangilinan J."/>
            <person name="LaButti K."/>
            <person name="Riley R."/>
            <person name="Lipzen A."/>
            <person name="Clum A."/>
            <person name="Drula E."/>
            <person name="Henrissat B."/>
            <person name="Kohler A."/>
            <person name="Grigoriev I.V."/>
            <person name="Martin F.M."/>
            <person name="Hacquard S."/>
        </authorList>
    </citation>
    <scope>NUCLEOTIDE SEQUENCE</scope>
    <source>
        <strain evidence="8">MPI-CAGE-CH-0243</strain>
    </source>
</reference>
<keyword evidence="3 6" id="KW-0812">Transmembrane</keyword>
<dbReference type="GO" id="GO:0016020">
    <property type="term" value="C:membrane"/>
    <property type="evidence" value="ECO:0007669"/>
    <property type="project" value="UniProtKB-SubCell"/>
</dbReference>
<feature type="transmembrane region" description="Helical" evidence="6">
    <location>
        <begin position="193"/>
        <end position="214"/>
    </location>
</feature>
<feature type="transmembrane region" description="Helical" evidence="6">
    <location>
        <begin position="405"/>
        <end position="428"/>
    </location>
</feature>
<feature type="transmembrane region" description="Helical" evidence="6">
    <location>
        <begin position="349"/>
        <end position="370"/>
    </location>
</feature>
<feature type="domain" description="Major facilitator superfamily (MFS) profile" evidence="7">
    <location>
        <begin position="19"/>
        <end position="503"/>
    </location>
</feature>
<evidence type="ECO:0000256" key="5">
    <source>
        <dbReference type="ARBA" id="ARBA00023136"/>
    </source>
</evidence>
<dbReference type="GO" id="GO:0022857">
    <property type="term" value="F:transmembrane transporter activity"/>
    <property type="evidence" value="ECO:0007669"/>
    <property type="project" value="InterPro"/>
</dbReference>
<evidence type="ECO:0000256" key="1">
    <source>
        <dbReference type="ARBA" id="ARBA00004141"/>
    </source>
</evidence>
<dbReference type="InterPro" id="IPR036259">
    <property type="entry name" value="MFS_trans_sf"/>
</dbReference>
<feature type="transmembrane region" description="Helical" evidence="6">
    <location>
        <begin position="90"/>
        <end position="113"/>
    </location>
</feature>
<dbReference type="SUPFAM" id="SSF103473">
    <property type="entry name" value="MFS general substrate transporter"/>
    <property type="match status" value="1"/>
</dbReference>
<dbReference type="AlphaFoldDB" id="A0A9P9J308"/>
<comment type="subcellular location">
    <subcellularLocation>
        <location evidence="1">Membrane</location>
        <topology evidence="1">Multi-pass membrane protein</topology>
    </subcellularLocation>
</comment>
<feature type="transmembrane region" description="Helical" evidence="6">
    <location>
        <begin position="290"/>
        <end position="310"/>
    </location>
</feature>